<dbReference type="GeneID" id="23567101"/>
<dbReference type="RefSeq" id="XP_011392333.1">
    <property type="nucleotide sequence ID" value="XM_011394031.1"/>
</dbReference>
<accession>A0A0D1DNT9</accession>
<evidence type="ECO:0000313" key="2">
    <source>
        <dbReference type="Proteomes" id="UP000000561"/>
    </source>
</evidence>
<dbReference type="OrthoDB" id="2554489at2759"/>
<organism evidence="1 2">
    <name type="scientific">Mycosarcoma maydis</name>
    <name type="common">Corn smut fungus</name>
    <name type="synonym">Ustilago maydis</name>
    <dbReference type="NCBI Taxonomy" id="5270"/>
    <lineage>
        <taxon>Eukaryota</taxon>
        <taxon>Fungi</taxon>
        <taxon>Dikarya</taxon>
        <taxon>Basidiomycota</taxon>
        <taxon>Ustilaginomycotina</taxon>
        <taxon>Ustilaginomycetes</taxon>
        <taxon>Ustilaginales</taxon>
        <taxon>Ustilaginaceae</taxon>
        <taxon>Mycosarcoma</taxon>
    </lineage>
</organism>
<dbReference type="InParanoid" id="A0A0D1DNT9"/>
<dbReference type="Proteomes" id="UP000000561">
    <property type="component" value="Chromosome 20"/>
</dbReference>
<gene>
    <name evidence="1" type="ORF">UMAG_11190</name>
</gene>
<dbReference type="EMBL" id="CM003159">
    <property type="protein sequence ID" value="KIS66074.1"/>
    <property type="molecule type" value="Genomic_DNA"/>
</dbReference>
<dbReference type="AlphaFoldDB" id="A0A0D1DNT9"/>
<sequence length="188" mass="20635">MITAARYPTAAPTSEPQESVVVVARTIIKAISLHRPSESTTSFLSLASSVTSSSLDSDEKTTFVPSPAKKAVQASRNYGTMLRHHRAETRIAQVKRSISLPISKEEPCCCSANQQHPSTAQVSEQQSEMEGSVGSIYSTRTWATETEAEPCSADDVFEYDHVDASTSRYIDRLSIQTITSSERSYTFF</sequence>
<dbReference type="KEGG" id="uma:UMAG_11190"/>
<protein>
    <submittedName>
        <fullName evidence="1">Uncharacterized protein</fullName>
    </submittedName>
</protein>
<reference evidence="1 2" key="1">
    <citation type="journal article" date="2006" name="Nature">
        <title>Insights from the genome of the biotrophic fungal plant pathogen Ustilago maydis.</title>
        <authorList>
            <person name="Kamper J."/>
            <person name="Kahmann R."/>
            <person name="Bolker M."/>
            <person name="Ma L.J."/>
            <person name="Brefort T."/>
            <person name="Saville B.J."/>
            <person name="Banuett F."/>
            <person name="Kronstad J.W."/>
            <person name="Gold S.E."/>
            <person name="Muller O."/>
            <person name="Perlin M.H."/>
            <person name="Wosten H.A."/>
            <person name="de Vries R."/>
            <person name="Ruiz-Herrera J."/>
            <person name="Reynaga-Pena C.G."/>
            <person name="Snetselaar K."/>
            <person name="McCann M."/>
            <person name="Perez-Martin J."/>
            <person name="Feldbrugge M."/>
            <person name="Basse C.W."/>
            <person name="Steinberg G."/>
            <person name="Ibeas J.I."/>
            <person name="Holloman W."/>
            <person name="Guzman P."/>
            <person name="Farman M."/>
            <person name="Stajich J.E."/>
            <person name="Sentandreu R."/>
            <person name="Gonzalez-Prieto J.M."/>
            <person name="Kennell J.C."/>
            <person name="Molina L."/>
            <person name="Schirawski J."/>
            <person name="Mendoza-Mendoza A."/>
            <person name="Greilinger D."/>
            <person name="Munch K."/>
            <person name="Rossel N."/>
            <person name="Scherer M."/>
            <person name="Vranes M."/>
            <person name="Ladendorf O."/>
            <person name="Vincon V."/>
            <person name="Fuchs U."/>
            <person name="Sandrock B."/>
            <person name="Meng S."/>
            <person name="Ho E.C."/>
            <person name="Cahill M.J."/>
            <person name="Boyce K.J."/>
            <person name="Klose J."/>
            <person name="Klosterman S.J."/>
            <person name="Deelstra H.J."/>
            <person name="Ortiz-Castellanos L."/>
            <person name="Li W."/>
            <person name="Sanchez-Alonso P."/>
            <person name="Schreier P.H."/>
            <person name="Hauser-Hahn I."/>
            <person name="Vaupel M."/>
            <person name="Koopmann E."/>
            <person name="Friedrich G."/>
            <person name="Voss H."/>
            <person name="Schluter T."/>
            <person name="Margolis J."/>
            <person name="Platt D."/>
            <person name="Swimmer C."/>
            <person name="Gnirke A."/>
            <person name="Chen F."/>
            <person name="Vysotskaia V."/>
            <person name="Mannhaupt G."/>
            <person name="Guldener U."/>
            <person name="Munsterkotter M."/>
            <person name="Haase D."/>
            <person name="Oesterheld M."/>
            <person name="Mewes H.W."/>
            <person name="Mauceli E.W."/>
            <person name="DeCaprio D."/>
            <person name="Wade C.M."/>
            <person name="Butler J."/>
            <person name="Young S."/>
            <person name="Jaffe D.B."/>
            <person name="Calvo S."/>
            <person name="Nusbaum C."/>
            <person name="Galagan J."/>
            <person name="Birren B.W."/>
        </authorList>
    </citation>
    <scope>NUCLEOTIDE SEQUENCE [LARGE SCALE GENOMIC DNA]</scope>
    <source>
        <strain evidence="2">DSM 14603 / FGSC 9021 / UM521</strain>
    </source>
</reference>
<proteinExistence type="predicted"/>
<evidence type="ECO:0000313" key="1">
    <source>
        <dbReference type="EMBL" id="KIS66074.1"/>
    </source>
</evidence>
<name>A0A0D1DNT9_MYCMD</name>
<dbReference type="VEuPathDB" id="FungiDB:UMAG_11190"/>
<keyword evidence="2" id="KW-1185">Reference proteome</keyword>